<dbReference type="NCBIfam" id="TIGR03363">
    <property type="entry name" value="VI_chp_8"/>
    <property type="match status" value="1"/>
</dbReference>
<evidence type="ECO:0000259" key="1">
    <source>
        <dbReference type="Pfam" id="PF06812"/>
    </source>
</evidence>
<comment type="caution">
    <text evidence="2">The sequence shown here is derived from an EMBL/GenBank/DDBJ whole genome shotgun (WGS) entry which is preliminary data.</text>
</comment>
<accession>A0A1F6UMD4</accession>
<dbReference type="InterPro" id="IPR017740">
    <property type="entry name" value="TssA-like"/>
</dbReference>
<dbReference type="PANTHER" id="PTHR37951">
    <property type="entry name" value="CYTOPLASMIC PROTEIN-RELATED"/>
    <property type="match status" value="1"/>
</dbReference>
<dbReference type="InterPro" id="IPR010657">
    <property type="entry name" value="ImpA_N"/>
</dbReference>
<dbReference type="PANTHER" id="PTHR37951:SF1">
    <property type="entry name" value="TYPE VI SECRETION SYSTEM COMPONENT TSSA1"/>
    <property type="match status" value="1"/>
</dbReference>
<sequence>MPSPQVVDVSSLVQPISADNAVGLDLRQDTTPQSLYSRIRDARKAARAAERSNVFDDGSTEADEHWRQVFDLAPQALKANSKDLEIACWYTESLIRKAGFAGLRDGFSLIRQLIENFWDNIYPLPDEDGIETRVAALTGLNGEGAEGVLITPIRTAHITEGGQTGPFSYWQYKQALDAQRLTDEQGRAEQIAKNGFSLDDILAAVEQSSQEFYVNLRDDVRDALDEYKRIGQLLNERCGVHTSPPTSNIVNILTDTLGAITHVAGHKLPEPESAAVAGAEGTGAATASAAGGPISSRAEALKQLSHISQFFRRTEPHSPVSYIIEKAVRWGDMSLGDLMQELIPDSSSRNTYSSLTGVSTNEE</sequence>
<name>A0A1F6UMD4_9PROT</name>
<dbReference type="Proteomes" id="UP000177950">
    <property type="component" value="Unassembled WGS sequence"/>
</dbReference>
<protein>
    <submittedName>
        <fullName evidence="2">Type VI secretion protein</fullName>
    </submittedName>
</protein>
<organism evidence="2 3">
    <name type="scientific">Candidatus Muproteobacteria bacterium RBG_19FT_COMBO_61_10</name>
    <dbReference type="NCBI Taxonomy" id="1817761"/>
    <lineage>
        <taxon>Bacteria</taxon>
        <taxon>Pseudomonadati</taxon>
        <taxon>Pseudomonadota</taxon>
        <taxon>Candidatus Muproteobacteria</taxon>
    </lineage>
</organism>
<reference evidence="2 3" key="1">
    <citation type="journal article" date="2016" name="Nat. Commun.">
        <title>Thousands of microbial genomes shed light on interconnected biogeochemical processes in an aquifer system.</title>
        <authorList>
            <person name="Anantharaman K."/>
            <person name="Brown C.T."/>
            <person name="Hug L.A."/>
            <person name="Sharon I."/>
            <person name="Castelle C.J."/>
            <person name="Probst A.J."/>
            <person name="Thomas B.C."/>
            <person name="Singh A."/>
            <person name="Wilkins M.J."/>
            <person name="Karaoz U."/>
            <person name="Brodie E.L."/>
            <person name="Williams K.H."/>
            <person name="Hubbard S.S."/>
            <person name="Banfield J.F."/>
        </authorList>
    </citation>
    <scope>NUCLEOTIDE SEQUENCE [LARGE SCALE GENOMIC DNA]</scope>
</reference>
<evidence type="ECO:0000313" key="3">
    <source>
        <dbReference type="Proteomes" id="UP000177950"/>
    </source>
</evidence>
<evidence type="ECO:0000313" key="2">
    <source>
        <dbReference type="EMBL" id="OGI58560.1"/>
    </source>
</evidence>
<feature type="domain" description="ImpA N-terminal" evidence="1">
    <location>
        <begin position="14"/>
        <end position="141"/>
    </location>
</feature>
<gene>
    <name evidence="2" type="ORF">A2V58_00915</name>
</gene>
<dbReference type="Pfam" id="PF06812">
    <property type="entry name" value="ImpA_N"/>
    <property type="match status" value="1"/>
</dbReference>
<dbReference type="EMBL" id="MFSV01000069">
    <property type="protein sequence ID" value="OGI58560.1"/>
    <property type="molecule type" value="Genomic_DNA"/>
</dbReference>
<proteinExistence type="predicted"/>
<dbReference type="AlphaFoldDB" id="A0A1F6UMD4"/>